<organism evidence="1 2">
    <name type="scientific">Paragonimus westermani</name>
    <dbReference type="NCBI Taxonomy" id="34504"/>
    <lineage>
        <taxon>Eukaryota</taxon>
        <taxon>Metazoa</taxon>
        <taxon>Spiralia</taxon>
        <taxon>Lophotrochozoa</taxon>
        <taxon>Platyhelminthes</taxon>
        <taxon>Trematoda</taxon>
        <taxon>Digenea</taxon>
        <taxon>Plagiorchiida</taxon>
        <taxon>Troglotremata</taxon>
        <taxon>Troglotrematidae</taxon>
        <taxon>Paragonimus</taxon>
    </lineage>
</organism>
<reference evidence="1 2" key="1">
    <citation type="journal article" date="2019" name="Gigascience">
        <title>Whole-genome sequence of the oriental lung fluke Paragonimus westermani.</title>
        <authorList>
            <person name="Oey H."/>
            <person name="Zakrzewski M."/>
            <person name="Narain K."/>
            <person name="Devi K.R."/>
            <person name="Agatsuma T."/>
            <person name="Nawaratna S."/>
            <person name="Gobert G.N."/>
            <person name="Jones M.K."/>
            <person name="Ragan M.A."/>
            <person name="McManus D.P."/>
            <person name="Krause L."/>
        </authorList>
    </citation>
    <scope>NUCLEOTIDE SEQUENCE [LARGE SCALE GENOMIC DNA]</scope>
    <source>
        <strain evidence="1 2">IND2009</strain>
    </source>
</reference>
<dbReference type="GO" id="GO:0008374">
    <property type="term" value="F:O-acyltransferase activity"/>
    <property type="evidence" value="ECO:0007669"/>
    <property type="project" value="InterPro"/>
</dbReference>
<name>A0A5J4NUM3_9TREM</name>
<dbReference type="Gene3D" id="3.40.50.1820">
    <property type="entry name" value="alpha/beta hydrolase"/>
    <property type="match status" value="2"/>
</dbReference>
<keyword evidence="2" id="KW-1185">Reference proteome</keyword>
<dbReference type="EMBL" id="QNGE01000820">
    <property type="protein sequence ID" value="KAA3679184.1"/>
    <property type="molecule type" value="Genomic_DNA"/>
</dbReference>
<comment type="caution">
    <text evidence="1">The sequence shown here is derived from an EMBL/GenBank/DDBJ whole genome shotgun (WGS) entry which is preliminary data.</text>
</comment>
<evidence type="ECO:0000313" key="2">
    <source>
        <dbReference type="Proteomes" id="UP000324629"/>
    </source>
</evidence>
<dbReference type="GO" id="GO:0006629">
    <property type="term" value="P:lipid metabolic process"/>
    <property type="evidence" value="ECO:0007669"/>
    <property type="project" value="InterPro"/>
</dbReference>
<dbReference type="PANTHER" id="PTHR11440">
    <property type="entry name" value="LECITHIN-CHOLESTEROL ACYLTRANSFERASE-RELATED"/>
    <property type="match status" value="1"/>
</dbReference>
<dbReference type="Pfam" id="PF02450">
    <property type="entry name" value="LCAT"/>
    <property type="match status" value="2"/>
</dbReference>
<proteinExistence type="predicted"/>
<dbReference type="InterPro" id="IPR029058">
    <property type="entry name" value="AB_hydrolase_fold"/>
</dbReference>
<dbReference type="Proteomes" id="UP000324629">
    <property type="component" value="Unassembled WGS sequence"/>
</dbReference>
<dbReference type="AlphaFoldDB" id="A0A5J4NUM3"/>
<gene>
    <name evidence="1" type="ORF">DEA37_0011672</name>
</gene>
<sequence length="273" mass="31169">MALRELQRSFPSLPLMAPDLRLWSPNETIVITPKRNYSAHDGKQFFEDIGYTNGMRHFLRSTGYQMMEFGKAGRDFFEGPTHVDEVYCVYGKQVPTPEQLIYGASFPDQNPQILDGDGDGSVNLRSLEVCRNWNRVKEIALPGAEHLTILRDKRLIDQIKRHFLRSTGYQMMEFGKAGRDFFEGPTHVDEVYCVYGTQVPTPEQLIYGASFPDQNPQILDGDGDGSVNLRSLEVCRNWNRVKEIALPGAEHLTILRDKRLIDQIKRVAGFDRS</sequence>
<protein>
    <submittedName>
        <fullName evidence="1">Lysophospholipase III</fullName>
    </submittedName>
</protein>
<accession>A0A5J4NUM3</accession>
<evidence type="ECO:0000313" key="1">
    <source>
        <dbReference type="EMBL" id="KAA3679184.1"/>
    </source>
</evidence>
<dbReference type="InterPro" id="IPR003386">
    <property type="entry name" value="LACT/PDAT_acylTrfase"/>
</dbReference>